<proteinExistence type="predicted"/>
<evidence type="ECO:0008006" key="5">
    <source>
        <dbReference type="Google" id="ProtNLM"/>
    </source>
</evidence>
<dbReference type="Proteomes" id="UP000243650">
    <property type="component" value="Unassembled WGS sequence"/>
</dbReference>
<dbReference type="EMBL" id="PVNS01000005">
    <property type="protein sequence ID" value="PRO66082.1"/>
    <property type="molecule type" value="Genomic_DNA"/>
</dbReference>
<comment type="caution">
    <text evidence="3">The sequence shown here is derived from an EMBL/GenBank/DDBJ whole genome shotgun (WGS) entry which is preliminary data.</text>
</comment>
<evidence type="ECO:0000256" key="1">
    <source>
        <dbReference type="SAM" id="MobiDB-lite"/>
    </source>
</evidence>
<dbReference type="OrthoDB" id="2425776at2"/>
<feature type="compositionally biased region" description="Polar residues" evidence="1">
    <location>
        <begin position="25"/>
        <end position="40"/>
    </location>
</feature>
<keyword evidence="4" id="KW-1185">Reference proteome</keyword>
<organism evidence="3 4">
    <name type="scientific">Alkalicoccus urumqiensis</name>
    <name type="common">Bacillus urumqiensis</name>
    <dbReference type="NCBI Taxonomy" id="1548213"/>
    <lineage>
        <taxon>Bacteria</taxon>
        <taxon>Bacillati</taxon>
        <taxon>Bacillota</taxon>
        <taxon>Bacilli</taxon>
        <taxon>Bacillales</taxon>
        <taxon>Bacillaceae</taxon>
        <taxon>Alkalicoccus</taxon>
    </lineage>
</organism>
<feature type="signal peptide" evidence="2">
    <location>
        <begin position="1"/>
        <end position="19"/>
    </location>
</feature>
<feature type="region of interest" description="Disordered" evidence="1">
    <location>
        <begin position="19"/>
        <end position="105"/>
    </location>
</feature>
<dbReference type="RefSeq" id="WP_105958765.1">
    <property type="nucleotide sequence ID" value="NZ_PVNS01000005.1"/>
</dbReference>
<keyword evidence="2" id="KW-0732">Signal</keyword>
<feature type="chain" id="PRO_5038491033" description="YusW-like protein" evidence="2">
    <location>
        <begin position="20"/>
        <end position="307"/>
    </location>
</feature>
<dbReference type="PROSITE" id="PS51257">
    <property type="entry name" value="PROKAR_LIPOPROTEIN"/>
    <property type="match status" value="1"/>
</dbReference>
<protein>
    <recommendedName>
        <fullName evidence="5">YusW-like protein</fullName>
    </recommendedName>
</protein>
<reference evidence="3 4" key="1">
    <citation type="submission" date="2018-03" db="EMBL/GenBank/DDBJ databases">
        <title>Bacillus urumqiensis sp. nov., a moderately haloalkaliphilic bacterium isolated from a salt lake.</title>
        <authorList>
            <person name="Zhao B."/>
            <person name="Liao Z."/>
        </authorList>
    </citation>
    <scope>NUCLEOTIDE SEQUENCE [LARGE SCALE GENOMIC DNA]</scope>
    <source>
        <strain evidence="3 4">BZ-SZ-XJ18</strain>
    </source>
</reference>
<accession>A0A2P6MIF9</accession>
<dbReference type="AlphaFoldDB" id="A0A2P6MIF9"/>
<evidence type="ECO:0000313" key="4">
    <source>
        <dbReference type="Proteomes" id="UP000243650"/>
    </source>
</evidence>
<evidence type="ECO:0000313" key="3">
    <source>
        <dbReference type="EMBL" id="PRO66082.1"/>
    </source>
</evidence>
<feature type="compositionally biased region" description="Acidic residues" evidence="1">
    <location>
        <begin position="80"/>
        <end position="95"/>
    </location>
</feature>
<dbReference type="InterPro" id="IPR025623">
    <property type="entry name" value="YusW"/>
</dbReference>
<gene>
    <name evidence="3" type="ORF">C6I21_07230</name>
</gene>
<evidence type="ECO:0000256" key="2">
    <source>
        <dbReference type="SAM" id="SignalP"/>
    </source>
</evidence>
<feature type="compositionally biased region" description="Low complexity" evidence="1">
    <location>
        <begin position="67"/>
        <end position="79"/>
    </location>
</feature>
<sequence length="307" mass="33248">MKKVLTGITAITLLAACGAADVEPENNQSESIDTNVNTAENEAAGTSGENDVPEENTGDAEADAGGNEPSAEENAPVEAAAEDDNGAADGEETAGDNEAGSFSYEEFDLQLEFTDDREWEFEYERGDSEIERDDGESLTGDAAAQEIESLFADVNVAADRPMAEIKQEVIEAAGADPSEVEEFDLDVKTASGEEIDVDHEYSGGGTIRELDLDIDFTNGEDVEYEFEADDNEAEIERRDDSEVEGAEALSEVEALIGALDVTMDHSIDELKEQLYSALDLDADEVQKVDLDVEFDSSESIQFKHEWQ</sequence>
<feature type="compositionally biased region" description="Acidic residues" evidence="1">
    <location>
        <begin position="51"/>
        <end position="62"/>
    </location>
</feature>
<dbReference type="Pfam" id="PF14039">
    <property type="entry name" value="YusW"/>
    <property type="match status" value="2"/>
</dbReference>
<name>A0A2P6MIF9_ALKUR</name>